<comment type="caution">
    <text evidence="2">The sequence shown here is derived from an EMBL/GenBank/DDBJ whole genome shotgun (WGS) entry which is preliminary data.</text>
</comment>
<dbReference type="AlphaFoldDB" id="A0A8J5W9J8"/>
<protein>
    <submittedName>
        <fullName evidence="2">Uncharacterized protein</fullName>
    </submittedName>
</protein>
<dbReference type="Proteomes" id="UP000729402">
    <property type="component" value="Unassembled WGS sequence"/>
</dbReference>
<dbReference type="PANTHER" id="PTHR47937:SF2">
    <property type="entry name" value="PENTATRICOPEPTIDE (PPR) REPEAT-CONTAINING PROTEIN, PF01535'-RELATED"/>
    <property type="match status" value="1"/>
</dbReference>
<evidence type="ECO:0000256" key="1">
    <source>
        <dbReference type="SAM" id="MobiDB-lite"/>
    </source>
</evidence>
<accession>A0A8J5W9J8</accession>
<dbReference type="InterPro" id="IPR052308">
    <property type="entry name" value="PPR_domain-containing"/>
</dbReference>
<keyword evidence="3" id="KW-1185">Reference proteome</keyword>
<proteinExistence type="predicted"/>
<dbReference type="OrthoDB" id="185373at2759"/>
<dbReference type="PANTHER" id="PTHR47937">
    <property type="entry name" value="PLASTID TRANSCRIPTIONALLY ACTIVE CHROMOSOME 2-LIKE PROTEIN"/>
    <property type="match status" value="1"/>
</dbReference>
<feature type="compositionally biased region" description="Polar residues" evidence="1">
    <location>
        <begin position="82"/>
        <end position="108"/>
    </location>
</feature>
<evidence type="ECO:0000313" key="2">
    <source>
        <dbReference type="EMBL" id="KAG8085314.1"/>
    </source>
</evidence>
<dbReference type="EMBL" id="JAAALK010000082">
    <property type="protein sequence ID" value="KAG8085314.1"/>
    <property type="molecule type" value="Genomic_DNA"/>
</dbReference>
<name>A0A8J5W9J8_ZIZPA</name>
<sequence>MTPYVSLFDFFSSATPNIVPTPQRRLLQHSYRRPLRVRGLPRRLRAPFSPSAVTYRHLTKGLVAAGRIQDLLREMLNRGQGADSSSTITSPPATLTKTSGTKPSSYLKSSRGERCMVYDGVVHTSFMEGYWKKGMDKFTRRPWRTTIPY</sequence>
<gene>
    <name evidence="2" type="ORF">GUJ93_ZPchr0010g7369</name>
</gene>
<organism evidence="2 3">
    <name type="scientific">Zizania palustris</name>
    <name type="common">Northern wild rice</name>
    <dbReference type="NCBI Taxonomy" id="103762"/>
    <lineage>
        <taxon>Eukaryota</taxon>
        <taxon>Viridiplantae</taxon>
        <taxon>Streptophyta</taxon>
        <taxon>Embryophyta</taxon>
        <taxon>Tracheophyta</taxon>
        <taxon>Spermatophyta</taxon>
        <taxon>Magnoliopsida</taxon>
        <taxon>Liliopsida</taxon>
        <taxon>Poales</taxon>
        <taxon>Poaceae</taxon>
        <taxon>BOP clade</taxon>
        <taxon>Oryzoideae</taxon>
        <taxon>Oryzeae</taxon>
        <taxon>Zizaniinae</taxon>
        <taxon>Zizania</taxon>
    </lineage>
</organism>
<evidence type="ECO:0000313" key="3">
    <source>
        <dbReference type="Proteomes" id="UP000729402"/>
    </source>
</evidence>
<reference evidence="2" key="2">
    <citation type="submission" date="2021-02" db="EMBL/GenBank/DDBJ databases">
        <authorList>
            <person name="Kimball J.A."/>
            <person name="Haas M.W."/>
            <person name="Macchietto M."/>
            <person name="Kono T."/>
            <person name="Duquette J."/>
            <person name="Shao M."/>
        </authorList>
    </citation>
    <scope>NUCLEOTIDE SEQUENCE</scope>
    <source>
        <tissue evidence="2">Fresh leaf tissue</tissue>
    </source>
</reference>
<feature type="region of interest" description="Disordered" evidence="1">
    <location>
        <begin position="79"/>
        <end position="108"/>
    </location>
</feature>
<reference evidence="2" key="1">
    <citation type="journal article" date="2021" name="bioRxiv">
        <title>Whole Genome Assembly and Annotation of Northern Wild Rice, Zizania palustris L., Supports a Whole Genome Duplication in the Zizania Genus.</title>
        <authorList>
            <person name="Haas M."/>
            <person name="Kono T."/>
            <person name="Macchietto M."/>
            <person name="Millas R."/>
            <person name="McGilp L."/>
            <person name="Shao M."/>
            <person name="Duquette J."/>
            <person name="Hirsch C.N."/>
            <person name="Kimball J."/>
        </authorList>
    </citation>
    <scope>NUCLEOTIDE SEQUENCE</scope>
    <source>
        <tissue evidence="2">Fresh leaf tissue</tissue>
    </source>
</reference>